<dbReference type="AlphaFoldDB" id="C5BKM6"/>
<dbReference type="RefSeq" id="WP_015817210.1">
    <property type="nucleotide sequence ID" value="NC_012997.1"/>
</dbReference>
<evidence type="ECO:0000256" key="8">
    <source>
        <dbReference type="ARBA" id="ARBA00022989"/>
    </source>
</evidence>
<keyword evidence="10 12" id="KW-0472">Membrane</keyword>
<feature type="coiled-coil region" evidence="11">
    <location>
        <begin position="144"/>
        <end position="171"/>
    </location>
</feature>
<keyword evidence="7" id="KW-0862">Zinc</keyword>
<evidence type="ECO:0000313" key="13">
    <source>
        <dbReference type="EMBL" id="ACR11098.1"/>
    </source>
</evidence>
<dbReference type="InterPro" id="IPR045861">
    <property type="entry name" value="CorA_cytoplasmic_dom"/>
</dbReference>
<sequence>MITEQTFSHALLLDGNGGARHLTSAEVDLWRQDQGILWLHMNFEEPAALAWLAEEAGISQLAYEGLVSENTRPRVISRGEKLLMTLRGVNTNPGEDPEDMVSIRVWTDGKRIITTYRRRLLSTIDIINSLEEGSGPTSAAEFLLELNERLVERMNDTVEQLEEKMLELEELVLSGDTDGVRRQLAGVRLQGVVLRRYFAPQREAMNRLVFDRMPWLDENIALILRDINDRLIRHIEDLDAIRERASVVQEELVNSMSDAMNQRTYVLTVAAAIFLPLGFFTGLMGINVGGMPGVEDPNAFWVVTGMSLITIIILAIVFRMKKWL</sequence>
<evidence type="ECO:0000313" key="14">
    <source>
        <dbReference type="Proteomes" id="UP000009080"/>
    </source>
</evidence>
<comment type="subcellular location">
    <subcellularLocation>
        <location evidence="1">Cell membrane</location>
        <topology evidence="1">Multi-pass membrane protein</topology>
    </subcellularLocation>
</comment>
<accession>C5BKM6</accession>
<dbReference type="STRING" id="377629.TERTU_0010"/>
<dbReference type="InterPro" id="IPR045863">
    <property type="entry name" value="CorA_TM1_TM2"/>
</dbReference>
<dbReference type="eggNOG" id="COG0598">
    <property type="taxonomic scope" value="Bacteria"/>
</dbReference>
<evidence type="ECO:0000256" key="9">
    <source>
        <dbReference type="ARBA" id="ARBA00023065"/>
    </source>
</evidence>
<dbReference type="GO" id="GO:0015087">
    <property type="term" value="F:cobalt ion transmembrane transporter activity"/>
    <property type="evidence" value="ECO:0007669"/>
    <property type="project" value="TreeGrafter"/>
</dbReference>
<dbReference type="Proteomes" id="UP000009080">
    <property type="component" value="Chromosome"/>
</dbReference>
<dbReference type="OrthoDB" id="9803484at2"/>
<keyword evidence="9" id="KW-0406">Ion transport</keyword>
<keyword evidence="8 12" id="KW-1133">Transmembrane helix</keyword>
<keyword evidence="5" id="KW-0997">Cell inner membrane</keyword>
<dbReference type="PANTHER" id="PTHR46494">
    <property type="entry name" value="CORA FAMILY METAL ION TRANSPORTER (EUROFUNG)"/>
    <property type="match status" value="1"/>
</dbReference>
<dbReference type="SUPFAM" id="SSF143865">
    <property type="entry name" value="CorA soluble domain-like"/>
    <property type="match status" value="1"/>
</dbReference>
<dbReference type="HOGENOM" id="CLU_007127_2_0_6"/>
<evidence type="ECO:0000256" key="3">
    <source>
        <dbReference type="ARBA" id="ARBA00022448"/>
    </source>
</evidence>
<dbReference type="SUPFAM" id="SSF144083">
    <property type="entry name" value="Magnesium transport protein CorA, transmembrane region"/>
    <property type="match status" value="1"/>
</dbReference>
<dbReference type="GO" id="GO:0005886">
    <property type="term" value="C:plasma membrane"/>
    <property type="evidence" value="ECO:0007669"/>
    <property type="project" value="UniProtKB-SubCell"/>
</dbReference>
<organism evidence="13 14">
    <name type="scientific">Teredinibacter turnerae (strain ATCC 39867 / T7901)</name>
    <dbReference type="NCBI Taxonomy" id="377629"/>
    <lineage>
        <taxon>Bacteria</taxon>
        <taxon>Pseudomonadati</taxon>
        <taxon>Pseudomonadota</taxon>
        <taxon>Gammaproteobacteria</taxon>
        <taxon>Cellvibrionales</taxon>
        <taxon>Cellvibrionaceae</taxon>
        <taxon>Teredinibacter</taxon>
    </lineage>
</organism>
<evidence type="ECO:0000256" key="2">
    <source>
        <dbReference type="ARBA" id="ARBA00009765"/>
    </source>
</evidence>
<evidence type="ECO:0000256" key="4">
    <source>
        <dbReference type="ARBA" id="ARBA00022475"/>
    </source>
</evidence>
<keyword evidence="11" id="KW-0175">Coiled coil</keyword>
<dbReference type="Pfam" id="PF01544">
    <property type="entry name" value="CorA"/>
    <property type="match status" value="1"/>
</dbReference>
<dbReference type="CDD" id="cd12833">
    <property type="entry name" value="ZntB-like_1"/>
    <property type="match status" value="1"/>
</dbReference>
<evidence type="ECO:0000256" key="11">
    <source>
        <dbReference type="SAM" id="Coils"/>
    </source>
</evidence>
<comment type="similarity">
    <text evidence="2">Belongs to the CorA metal ion transporter (MIT) (TC 1.A.35) family.</text>
</comment>
<keyword evidence="14" id="KW-1185">Reference proteome</keyword>
<dbReference type="Gene3D" id="3.30.460.20">
    <property type="entry name" value="CorA soluble domain-like"/>
    <property type="match status" value="1"/>
</dbReference>
<dbReference type="GO" id="GO:0015095">
    <property type="term" value="F:magnesium ion transmembrane transporter activity"/>
    <property type="evidence" value="ECO:0007669"/>
    <property type="project" value="TreeGrafter"/>
</dbReference>
<dbReference type="GO" id="GO:0000287">
    <property type="term" value="F:magnesium ion binding"/>
    <property type="evidence" value="ECO:0007669"/>
    <property type="project" value="TreeGrafter"/>
</dbReference>
<keyword evidence="6 12" id="KW-0812">Transmembrane</keyword>
<name>C5BKM6_TERTT</name>
<gene>
    <name evidence="13" type="ordered locus">TERTU_0010</name>
</gene>
<protein>
    <submittedName>
        <fullName evidence="13">Mg2+ transporter protein, CorA</fullName>
    </submittedName>
</protein>
<dbReference type="EMBL" id="CP001614">
    <property type="protein sequence ID" value="ACR11098.1"/>
    <property type="molecule type" value="Genomic_DNA"/>
</dbReference>
<feature type="transmembrane region" description="Helical" evidence="12">
    <location>
        <begin position="265"/>
        <end position="286"/>
    </location>
</feature>
<evidence type="ECO:0000256" key="7">
    <source>
        <dbReference type="ARBA" id="ARBA00022833"/>
    </source>
</evidence>
<dbReference type="GO" id="GO:0050897">
    <property type="term" value="F:cobalt ion binding"/>
    <property type="evidence" value="ECO:0007669"/>
    <property type="project" value="TreeGrafter"/>
</dbReference>
<keyword evidence="4" id="KW-1003">Cell membrane</keyword>
<dbReference type="InterPro" id="IPR002523">
    <property type="entry name" value="MgTranspt_CorA/ZnTranspt_ZntB"/>
</dbReference>
<feature type="transmembrane region" description="Helical" evidence="12">
    <location>
        <begin position="298"/>
        <end position="318"/>
    </location>
</feature>
<evidence type="ECO:0000256" key="12">
    <source>
        <dbReference type="SAM" id="Phobius"/>
    </source>
</evidence>
<dbReference type="Gene3D" id="1.20.58.340">
    <property type="entry name" value="Magnesium transport protein CorA, transmembrane region"/>
    <property type="match status" value="2"/>
</dbReference>
<evidence type="ECO:0000256" key="6">
    <source>
        <dbReference type="ARBA" id="ARBA00022692"/>
    </source>
</evidence>
<proteinExistence type="inferred from homology"/>
<evidence type="ECO:0000256" key="5">
    <source>
        <dbReference type="ARBA" id="ARBA00022519"/>
    </source>
</evidence>
<dbReference type="KEGG" id="ttu:TERTU_0010"/>
<evidence type="ECO:0000256" key="10">
    <source>
        <dbReference type="ARBA" id="ARBA00023136"/>
    </source>
</evidence>
<keyword evidence="3" id="KW-0813">Transport</keyword>
<reference evidence="13 14" key="1">
    <citation type="journal article" date="2009" name="PLoS ONE">
        <title>The complete genome of Teredinibacter turnerae T7901: an intracellular endosymbiont of marine wood-boring bivalves (shipworms).</title>
        <authorList>
            <person name="Yang J.C."/>
            <person name="Madupu R."/>
            <person name="Durkin A.S."/>
            <person name="Ekborg N.A."/>
            <person name="Pedamallu C.S."/>
            <person name="Hostetler J.B."/>
            <person name="Radune D."/>
            <person name="Toms B.S."/>
            <person name="Henrissat B."/>
            <person name="Coutinho P.M."/>
            <person name="Schwarz S."/>
            <person name="Field L."/>
            <person name="Trindade-Silva A.E."/>
            <person name="Soares C.A.G."/>
            <person name="Elshahawi S."/>
            <person name="Hanora A."/>
            <person name="Schmidt E.W."/>
            <person name="Haygood M.G."/>
            <person name="Posfai J."/>
            <person name="Benner J."/>
            <person name="Madinger C."/>
            <person name="Nove J."/>
            <person name="Anton B."/>
            <person name="Chaudhary K."/>
            <person name="Foster J."/>
            <person name="Holman A."/>
            <person name="Kumar S."/>
            <person name="Lessard P.A."/>
            <person name="Luyten Y.A."/>
            <person name="Slatko B."/>
            <person name="Wood N."/>
            <person name="Wu B."/>
            <person name="Teplitski M."/>
            <person name="Mougous J.D."/>
            <person name="Ward N."/>
            <person name="Eisen J.A."/>
            <person name="Badger J.H."/>
            <person name="Distel D.L."/>
        </authorList>
    </citation>
    <scope>NUCLEOTIDE SEQUENCE [LARGE SCALE GENOMIC DNA]</scope>
    <source>
        <strain evidence="14">ATCC 39867 / T7901</strain>
    </source>
</reference>
<evidence type="ECO:0000256" key="1">
    <source>
        <dbReference type="ARBA" id="ARBA00004651"/>
    </source>
</evidence>
<dbReference type="PANTHER" id="PTHR46494:SF3">
    <property type="entry name" value="ZINC TRANSPORT PROTEIN ZNTB"/>
    <property type="match status" value="1"/>
</dbReference>